<comment type="cofactor">
    <cofactor evidence="10">
        <name>[2Fe-2S] cluster</name>
        <dbReference type="ChEBI" id="CHEBI:190135"/>
    </cofactor>
</comment>
<evidence type="ECO:0000256" key="2">
    <source>
        <dbReference type="ARBA" id="ARBA00005404"/>
    </source>
</evidence>
<evidence type="ECO:0000259" key="13">
    <source>
        <dbReference type="PROSITE" id="PS51085"/>
    </source>
</evidence>
<evidence type="ECO:0000256" key="3">
    <source>
        <dbReference type="ARBA" id="ARBA00013888"/>
    </source>
</evidence>
<dbReference type="Gene3D" id="3.40.50.740">
    <property type="match status" value="1"/>
</dbReference>
<keyword evidence="17" id="KW-1185">Reference proteome</keyword>
<dbReference type="STRING" id="36166.T1GFU7"/>
<dbReference type="PANTHER" id="PTHR43105">
    <property type="entry name" value="RESPIRATORY NITRATE REDUCTASE"/>
    <property type="match status" value="1"/>
</dbReference>
<dbReference type="GO" id="GO:0008137">
    <property type="term" value="F:NADH dehydrogenase (ubiquinone) activity"/>
    <property type="evidence" value="ECO:0007669"/>
    <property type="project" value="UniProtKB-EC"/>
</dbReference>
<name>T1GFU7_MEGSC</name>
<dbReference type="Proteomes" id="UP000015102">
    <property type="component" value="Unassembled WGS sequence"/>
</dbReference>
<dbReference type="Pfam" id="PF00384">
    <property type="entry name" value="Molybdopterin"/>
    <property type="match status" value="2"/>
</dbReference>
<evidence type="ECO:0000259" key="14">
    <source>
        <dbReference type="PROSITE" id="PS51669"/>
    </source>
</evidence>
<dbReference type="InterPro" id="IPR050123">
    <property type="entry name" value="Prok_molybdopt-oxidoreductase"/>
</dbReference>
<evidence type="ECO:0000256" key="9">
    <source>
        <dbReference type="ARBA" id="ARBA00023027"/>
    </source>
</evidence>
<keyword evidence="4" id="KW-0004">4Fe-4S</keyword>
<keyword evidence="7" id="KW-0408">Iron</keyword>
<dbReference type="GO" id="GO:0042773">
    <property type="term" value="P:ATP synthesis coupled electron transport"/>
    <property type="evidence" value="ECO:0007669"/>
    <property type="project" value="InterPro"/>
</dbReference>
<feature type="domain" description="2Fe-2S ferredoxin-type" evidence="13">
    <location>
        <begin position="42"/>
        <end position="121"/>
    </location>
</feature>
<dbReference type="GO" id="GO:0046872">
    <property type="term" value="F:metal ion binding"/>
    <property type="evidence" value="ECO:0007669"/>
    <property type="project" value="UniProtKB-KW"/>
</dbReference>
<dbReference type="PROSITE" id="PS51839">
    <property type="entry name" value="4FE4S_HC3"/>
    <property type="match status" value="1"/>
</dbReference>
<dbReference type="AlphaFoldDB" id="T1GFU7"/>
<dbReference type="NCBIfam" id="TIGR01973">
    <property type="entry name" value="NuoG"/>
    <property type="match status" value="1"/>
</dbReference>
<evidence type="ECO:0000256" key="5">
    <source>
        <dbReference type="ARBA" id="ARBA00022723"/>
    </source>
</evidence>
<dbReference type="FunFam" id="3.10.20.740:FF:000001">
    <property type="entry name" value="NADH-quinone oxidoreductase subunit G"/>
    <property type="match status" value="1"/>
</dbReference>
<dbReference type="HOGENOM" id="CLU_000422_11_6_1"/>
<dbReference type="PROSITE" id="PS00641">
    <property type="entry name" value="COMPLEX1_75K_1"/>
    <property type="match status" value="1"/>
</dbReference>
<dbReference type="OMA" id="GKPLNCE"/>
<evidence type="ECO:0000256" key="12">
    <source>
        <dbReference type="RuleBase" id="RU004523"/>
    </source>
</evidence>
<keyword evidence="5" id="KW-0479">Metal-binding</keyword>
<organism evidence="16 17">
    <name type="scientific">Megaselia scalaris</name>
    <name type="common">Humpbacked fly</name>
    <name type="synonym">Phora scalaris</name>
    <dbReference type="NCBI Taxonomy" id="36166"/>
    <lineage>
        <taxon>Eukaryota</taxon>
        <taxon>Metazoa</taxon>
        <taxon>Ecdysozoa</taxon>
        <taxon>Arthropoda</taxon>
        <taxon>Hexapoda</taxon>
        <taxon>Insecta</taxon>
        <taxon>Pterygota</taxon>
        <taxon>Neoptera</taxon>
        <taxon>Endopterygota</taxon>
        <taxon>Diptera</taxon>
        <taxon>Brachycera</taxon>
        <taxon>Muscomorpha</taxon>
        <taxon>Platypezoidea</taxon>
        <taxon>Phoridae</taxon>
        <taxon>Megaseliini</taxon>
        <taxon>Megaselia</taxon>
    </lineage>
</organism>
<evidence type="ECO:0000256" key="8">
    <source>
        <dbReference type="ARBA" id="ARBA00023014"/>
    </source>
</evidence>
<dbReference type="PANTHER" id="PTHR43105:SF13">
    <property type="entry name" value="NADH-UBIQUINONE OXIDOREDUCTASE 75 KDA SUBUNIT, MITOCHONDRIAL"/>
    <property type="match status" value="1"/>
</dbReference>
<keyword evidence="6" id="KW-1278">Translocase</keyword>
<evidence type="ECO:0000256" key="4">
    <source>
        <dbReference type="ARBA" id="ARBA00022485"/>
    </source>
</evidence>
<evidence type="ECO:0000256" key="6">
    <source>
        <dbReference type="ARBA" id="ARBA00022967"/>
    </source>
</evidence>
<protein>
    <recommendedName>
        <fullName evidence="3">NADH-ubiquinone oxidoreductase 75 kDa subunit, mitochondrial</fullName>
    </recommendedName>
</protein>
<dbReference type="Gene3D" id="3.30.200.210">
    <property type="match status" value="1"/>
</dbReference>
<evidence type="ECO:0000313" key="17">
    <source>
        <dbReference type="Proteomes" id="UP000015102"/>
    </source>
</evidence>
<dbReference type="InterPro" id="IPR001041">
    <property type="entry name" value="2Fe-2S_ferredoxin-type"/>
</dbReference>
<dbReference type="Gene3D" id="3.30.70.20">
    <property type="match status" value="1"/>
</dbReference>
<feature type="domain" description="4Fe-4S His(Cys)3-ligated-type" evidence="15">
    <location>
        <begin position="121"/>
        <end position="160"/>
    </location>
</feature>
<dbReference type="InterPro" id="IPR006963">
    <property type="entry name" value="Mopterin_OxRdtase_4Fe-4S_dom"/>
</dbReference>
<dbReference type="InterPro" id="IPR010228">
    <property type="entry name" value="NADH_UbQ_OxRdtase_Gsu"/>
</dbReference>
<evidence type="ECO:0000256" key="1">
    <source>
        <dbReference type="ARBA" id="ARBA00001966"/>
    </source>
</evidence>
<sequence>MIRAPLTKALSLGANTSPIHKIAAAAFRTTAVAAQTPAKAPEKIEVFVDDIPVHVEPGTTILQVSAAVAGVEIPRFCYHERLAVAGNCRMCLVEIEKSPKLAAACAMPVMKGWRIKTNSEKTRQAREGVMEFLLMNHPLDCPICDQGGECDLQDQAMAFGSDRSRFTDINHTGKRAVEDKDIGPLVKTIMTRCIHCTRCIRFASEIAGVDDLGTTGRGNDMQIGTYVEKLFLSELSGNVIDLCPVGALTNKPFSFSARPWETRKIHSVDVLDAVGSNIIVSTRTNEVLRILPRENEEINEEWLADKSRFACDGLKRQRLVAPMVRVNGELTPVEWEGALIEVGKKVRAAKGAVAGVAGALADVESMVALKDLLNRVGSEAKYQSLETADVVLLVGTNPRYEAPLINTRLRKAYVHNELELASIGPKIDLSYKHNNPAIIVGSDLLARPDGAGILANLQNFAKEFKSTNVLNVLQRNASQAGALDIGYQAGVEEAIKSQPKVLILLNADEAKVTRDQLPKDCYIVYVGHHGDAGAQIADAVLPGCAYTEKTATYVNTEGRAQQTMAAVTAPGLAREDWKIFRAVSEIVGTPLPYDTLDEVRDRLDDIAPHLIRHGHLESNSFQSVAPQLSAAPSINSGKISASPTMAKCIQAAKKEGEKKAASAAC</sequence>
<dbReference type="InterPro" id="IPR036010">
    <property type="entry name" value="2Fe-2S_ferredoxin-like_sf"/>
</dbReference>
<dbReference type="PROSITE" id="PS00642">
    <property type="entry name" value="COMPLEX1_75K_2"/>
    <property type="match status" value="1"/>
</dbReference>
<dbReference type="PROSITE" id="PS51085">
    <property type="entry name" value="2FE2S_FER_2"/>
    <property type="match status" value="1"/>
</dbReference>
<dbReference type="EMBL" id="CAQQ02115947">
    <property type="status" value="NOT_ANNOTATED_CDS"/>
    <property type="molecule type" value="Genomic_DNA"/>
</dbReference>
<dbReference type="SUPFAM" id="SSF54862">
    <property type="entry name" value="4Fe-4S ferredoxins"/>
    <property type="match status" value="1"/>
</dbReference>
<keyword evidence="9" id="KW-0520">NAD</keyword>
<comment type="similarity">
    <text evidence="2 12">Belongs to the complex I 75 kDa subunit family.</text>
</comment>
<evidence type="ECO:0000259" key="15">
    <source>
        <dbReference type="PROSITE" id="PS51839"/>
    </source>
</evidence>
<dbReference type="SMART" id="SM00929">
    <property type="entry name" value="NADH-G_4Fe-4S_3"/>
    <property type="match status" value="1"/>
</dbReference>
<comment type="cofactor">
    <cofactor evidence="1">
        <name>[4Fe-4S] cluster</name>
        <dbReference type="ChEBI" id="CHEBI:49883"/>
    </cofactor>
</comment>
<dbReference type="InterPro" id="IPR054351">
    <property type="entry name" value="NADH_UbQ_OxRdtase_ferredoxin"/>
</dbReference>
<dbReference type="EMBL" id="CAQQ02115946">
    <property type="status" value="NOT_ANNOTATED_CDS"/>
    <property type="molecule type" value="Genomic_DNA"/>
</dbReference>
<dbReference type="PROSITE" id="PS51669">
    <property type="entry name" value="4FE4S_MOW_BIS_MGD"/>
    <property type="match status" value="1"/>
</dbReference>
<dbReference type="Gene3D" id="3.10.20.740">
    <property type="match status" value="1"/>
</dbReference>
<dbReference type="InterPro" id="IPR019574">
    <property type="entry name" value="NADH_UbQ_OxRdtase_Gsu_4Fe4S-bd"/>
</dbReference>
<dbReference type="Pfam" id="PF22117">
    <property type="entry name" value="Fer4_Nqo3"/>
    <property type="match status" value="1"/>
</dbReference>
<reference evidence="16" key="2">
    <citation type="submission" date="2015-06" db="UniProtKB">
        <authorList>
            <consortium name="EnsemblMetazoa"/>
        </authorList>
    </citation>
    <scope>IDENTIFICATION</scope>
</reference>
<dbReference type="InterPro" id="IPR000283">
    <property type="entry name" value="NADH_UbQ_OxRdtase_75kDa_su_CS"/>
</dbReference>
<evidence type="ECO:0000256" key="7">
    <source>
        <dbReference type="ARBA" id="ARBA00023004"/>
    </source>
</evidence>
<comment type="catalytic activity">
    <reaction evidence="11">
        <text>a ubiquinone + NADH + 5 H(+)(in) = a ubiquinol + NAD(+) + 4 H(+)(out)</text>
        <dbReference type="Rhea" id="RHEA:29091"/>
        <dbReference type="Rhea" id="RHEA-COMP:9565"/>
        <dbReference type="Rhea" id="RHEA-COMP:9566"/>
        <dbReference type="ChEBI" id="CHEBI:15378"/>
        <dbReference type="ChEBI" id="CHEBI:16389"/>
        <dbReference type="ChEBI" id="CHEBI:17976"/>
        <dbReference type="ChEBI" id="CHEBI:57540"/>
        <dbReference type="ChEBI" id="CHEBI:57945"/>
        <dbReference type="EC" id="7.1.1.2"/>
    </reaction>
</comment>
<dbReference type="GO" id="GO:0045271">
    <property type="term" value="C:respiratory chain complex I"/>
    <property type="evidence" value="ECO:0007669"/>
    <property type="project" value="UniProtKB-ARBA"/>
</dbReference>
<dbReference type="Pfam" id="PF22151">
    <property type="entry name" value="Fer4_NDSU1"/>
    <property type="match status" value="1"/>
</dbReference>
<dbReference type="FunFam" id="3.30.200.210:FF:000002">
    <property type="entry name" value="NADH-ubiquinone oxidoreductase 75 kDa subunit"/>
    <property type="match status" value="1"/>
</dbReference>
<proteinExistence type="inferred from homology"/>
<feature type="domain" description="4Fe-4S Mo/W bis-MGD-type" evidence="14">
    <location>
        <begin position="262"/>
        <end position="318"/>
    </location>
</feature>
<dbReference type="PROSITE" id="PS00643">
    <property type="entry name" value="COMPLEX1_75K_3"/>
    <property type="match status" value="1"/>
</dbReference>
<dbReference type="InterPro" id="IPR006656">
    <property type="entry name" value="Mopterin_OxRdtase"/>
</dbReference>
<dbReference type="CDD" id="cd00207">
    <property type="entry name" value="fer2"/>
    <property type="match status" value="1"/>
</dbReference>
<evidence type="ECO:0000313" key="16">
    <source>
        <dbReference type="EnsemblMetazoa" id="MESCA002247-PA"/>
    </source>
</evidence>
<evidence type="ECO:0000256" key="10">
    <source>
        <dbReference type="ARBA" id="ARBA00034078"/>
    </source>
</evidence>
<reference evidence="17" key="1">
    <citation type="submission" date="2013-02" db="EMBL/GenBank/DDBJ databases">
        <authorList>
            <person name="Hughes D."/>
        </authorList>
    </citation>
    <scope>NUCLEOTIDE SEQUENCE</scope>
    <source>
        <strain>Durham</strain>
        <strain evidence="17">NC isolate 2 -- Noor lab</strain>
    </source>
</reference>
<dbReference type="Pfam" id="PF10588">
    <property type="entry name" value="NADH-G_4Fe-4S_3"/>
    <property type="match status" value="1"/>
</dbReference>
<evidence type="ECO:0000256" key="11">
    <source>
        <dbReference type="ARBA" id="ARBA00049551"/>
    </source>
</evidence>
<dbReference type="Pfam" id="PF13510">
    <property type="entry name" value="Fer2_4"/>
    <property type="match status" value="1"/>
</dbReference>
<dbReference type="FunFam" id="3.30.70.20:FF:000002">
    <property type="entry name" value="NADH-ubiquinone oxidoreductase 75 kDa subunit"/>
    <property type="match status" value="1"/>
</dbReference>
<dbReference type="GO" id="GO:0051539">
    <property type="term" value="F:4 iron, 4 sulfur cluster binding"/>
    <property type="evidence" value="ECO:0007669"/>
    <property type="project" value="UniProtKB-KW"/>
</dbReference>
<dbReference type="EnsemblMetazoa" id="MESCA002247-RA">
    <property type="protein sequence ID" value="MESCA002247-PA"/>
    <property type="gene ID" value="MESCA002247"/>
</dbReference>
<dbReference type="FunFam" id="3.40.50.740:FF:000021">
    <property type="entry name" value="NADH:ubiquinone oxidoreductase core subunit S1"/>
    <property type="match status" value="1"/>
</dbReference>
<dbReference type="GO" id="GO:0016651">
    <property type="term" value="F:oxidoreductase activity, acting on NAD(P)H"/>
    <property type="evidence" value="ECO:0007669"/>
    <property type="project" value="InterPro"/>
</dbReference>
<dbReference type="SUPFAM" id="SSF53706">
    <property type="entry name" value="Formate dehydrogenase/DMSO reductase, domains 1-3"/>
    <property type="match status" value="1"/>
</dbReference>
<accession>T1GFU7</accession>
<dbReference type="GO" id="GO:0005743">
    <property type="term" value="C:mitochondrial inner membrane"/>
    <property type="evidence" value="ECO:0007669"/>
    <property type="project" value="UniProtKB-ARBA"/>
</dbReference>
<dbReference type="SUPFAM" id="SSF54292">
    <property type="entry name" value="2Fe-2S ferredoxin-like"/>
    <property type="match status" value="1"/>
</dbReference>
<keyword evidence="8" id="KW-0411">Iron-sulfur</keyword>